<gene>
    <name evidence="1" type="ORF">CPAR01_01152</name>
</gene>
<organism evidence="1 2">
    <name type="scientific">Colletotrichum paranaense</name>
    <dbReference type="NCBI Taxonomy" id="1914294"/>
    <lineage>
        <taxon>Eukaryota</taxon>
        <taxon>Fungi</taxon>
        <taxon>Dikarya</taxon>
        <taxon>Ascomycota</taxon>
        <taxon>Pezizomycotina</taxon>
        <taxon>Sordariomycetes</taxon>
        <taxon>Hypocreomycetidae</taxon>
        <taxon>Glomerellales</taxon>
        <taxon>Glomerellaceae</taxon>
        <taxon>Colletotrichum</taxon>
        <taxon>Colletotrichum acutatum species complex</taxon>
    </lineage>
</organism>
<evidence type="ECO:0000313" key="1">
    <source>
        <dbReference type="EMBL" id="KAK1547185.1"/>
    </source>
</evidence>
<reference evidence="1 2" key="1">
    <citation type="submission" date="2016-10" db="EMBL/GenBank/DDBJ databases">
        <title>The genome sequence of Colletotrichum fioriniae PJ7.</title>
        <authorList>
            <person name="Baroncelli R."/>
        </authorList>
    </citation>
    <scope>NUCLEOTIDE SEQUENCE [LARGE SCALE GENOMIC DNA]</scope>
    <source>
        <strain evidence="1 2">IMI 384185</strain>
    </source>
</reference>
<comment type="caution">
    <text evidence="1">The sequence shown here is derived from an EMBL/GenBank/DDBJ whole genome shotgun (WGS) entry which is preliminary data.</text>
</comment>
<dbReference type="GeneID" id="85369340"/>
<keyword evidence="2" id="KW-1185">Reference proteome</keyword>
<sequence length="321" mass="36038">MEKAWFKLRQTDYPPQKSEAMGTEKETAPLCLGHFVQDLNRLDFPINRDDIEPFPPSMPIYYTNSLNFSWKEDRAVAYGVELGGSASVLATTGVPITAKADVETIFRDSVSNYEQYKRLDTYIIQVTTAYIEKCLKRATITKYVEDNSPFGRWSVYVITGLKIARAGSTSASSSHETKDLPLIASVQAEPNVTRSKDTTMAAEKQSDFIWAIRIAKVHKGMLVKDWSVETYTKKATLGIHKDVRMKYYSVGPTSPKATSIGPFTNEAMLIRPSTNLVRFIGRKSEMHVEHVVSAEGVTPTRVLEDDLHDETFVILPEQGQL</sequence>
<dbReference type="EMBL" id="MOPA01000001">
    <property type="protein sequence ID" value="KAK1547185.1"/>
    <property type="molecule type" value="Genomic_DNA"/>
</dbReference>
<proteinExistence type="predicted"/>
<protein>
    <submittedName>
        <fullName evidence="1">Uncharacterized protein</fullName>
    </submittedName>
</protein>
<evidence type="ECO:0000313" key="2">
    <source>
        <dbReference type="Proteomes" id="UP001241169"/>
    </source>
</evidence>
<accession>A0ABQ9T5Y4</accession>
<dbReference type="RefSeq" id="XP_060356298.1">
    <property type="nucleotide sequence ID" value="XM_060485441.1"/>
</dbReference>
<dbReference type="Proteomes" id="UP001241169">
    <property type="component" value="Unassembled WGS sequence"/>
</dbReference>
<name>A0ABQ9T5Y4_9PEZI</name>